<dbReference type="OrthoDB" id="551907at2759"/>
<dbReference type="EMBL" id="NKXS01001189">
    <property type="protein sequence ID" value="PIN20012.1"/>
    <property type="molecule type" value="Genomic_DNA"/>
</dbReference>
<organism evidence="4 5">
    <name type="scientific">Handroanthus impetiginosus</name>
    <dbReference type="NCBI Taxonomy" id="429701"/>
    <lineage>
        <taxon>Eukaryota</taxon>
        <taxon>Viridiplantae</taxon>
        <taxon>Streptophyta</taxon>
        <taxon>Embryophyta</taxon>
        <taxon>Tracheophyta</taxon>
        <taxon>Spermatophyta</taxon>
        <taxon>Magnoliopsida</taxon>
        <taxon>eudicotyledons</taxon>
        <taxon>Gunneridae</taxon>
        <taxon>Pentapetalae</taxon>
        <taxon>asterids</taxon>
        <taxon>lamiids</taxon>
        <taxon>Lamiales</taxon>
        <taxon>Bignoniaceae</taxon>
        <taxon>Crescentiina</taxon>
        <taxon>Tabebuia alliance</taxon>
        <taxon>Handroanthus</taxon>
    </lineage>
</organism>
<dbReference type="EMBL" id="NKXS01008729">
    <property type="protein sequence ID" value="PIM98125.1"/>
    <property type="molecule type" value="Genomic_DNA"/>
</dbReference>
<protein>
    <recommendedName>
        <fullName evidence="2">MYB-CC type transcription factor LHEQLE-containing domain-containing protein</fullName>
    </recommendedName>
</protein>
<reference evidence="5" key="2">
    <citation type="journal article" date="2018" name="Gigascience">
        <title>Genome assembly of the Pink Ipe (Handroanthus impetiginosus, Bignoniaceae), a highly valued, ecologically keystone Neotropical timber forest tree.</title>
        <authorList>
            <person name="Silva-Junior O.B."/>
            <person name="Grattapaglia D."/>
            <person name="Novaes E."/>
            <person name="Collevatti R.G."/>
        </authorList>
    </citation>
    <scope>NUCLEOTIDE SEQUENCE [LARGE SCALE GENOMIC DNA]</scope>
    <source>
        <strain evidence="5">cv. UFG-1</strain>
    </source>
</reference>
<feature type="region of interest" description="Disordered" evidence="1">
    <location>
        <begin position="170"/>
        <end position="223"/>
    </location>
</feature>
<sequence>MAYFPHMKQLGGSLSTSIATPVSSSKTRIRWTQDLHDRFVECVKRLSGPDTICRCKIDLSLIPVCCLNFRILNQCLLCHKYRNAKYVPESVEGRSEKKSSTTDVAEVDIEAHIFKIVIMFLQLVRSGMQLGEALQLQLDIQRRLHDQLESERKLQLRIEERAQQLKMMFEQQQKTRRNLPKSTHSDSKRANNSNPTLEDSEVTVSEGSEDDTVFPQGAEHQSI</sequence>
<dbReference type="InterPro" id="IPR025756">
    <property type="entry name" value="Myb_CC_LHEQLE"/>
</dbReference>
<dbReference type="AlphaFoldDB" id="A0A2G9HR59"/>
<reference evidence="4" key="3">
    <citation type="journal article" date="2018" name="Gigascience">
        <title>Genome assembly of the pink ipe (Handroanthus impetiginosus, Bignoniaceae), a highly-valued ecologically keystone neotropical timber forest tree.</title>
        <authorList>
            <person name="Silva-Junior O.B."/>
            <person name="Novaes E."/>
            <person name="Grattapaglia D."/>
            <person name="Collevatti R.G."/>
        </authorList>
    </citation>
    <scope>NUCLEOTIDE SEQUENCE [LARGE SCALE GENOMIC DNA]</scope>
    <source>
        <strain evidence="4">UFG-1</strain>
        <tissue evidence="4">Leaf</tissue>
    </source>
</reference>
<dbReference type="Proteomes" id="UP000231279">
    <property type="component" value="Unassembled WGS sequence"/>
</dbReference>
<evidence type="ECO:0000313" key="4">
    <source>
        <dbReference type="EMBL" id="PIN20012.1"/>
    </source>
</evidence>
<dbReference type="PANTHER" id="PTHR31499:SF85">
    <property type="entry name" value="TRANSCRIPTION FACTOR MYB-RELATED FAMILY"/>
    <property type="match status" value="1"/>
</dbReference>
<dbReference type="Gene3D" id="1.10.10.60">
    <property type="entry name" value="Homeodomain-like"/>
    <property type="match status" value="1"/>
</dbReference>
<evidence type="ECO:0000313" key="5">
    <source>
        <dbReference type="Proteomes" id="UP000231279"/>
    </source>
</evidence>
<feature type="compositionally biased region" description="Polar residues" evidence="1">
    <location>
        <begin position="190"/>
        <end position="206"/>
    </location>
</feature>
<evidence type="ECO:0000259" key="2">
    <source>
        <dbReference type="Pfam" id="PF14379"/>
    </source>
</evidence>
<dbReference type="GO" id="GO:0003700">
    <property type="term" value="F:DNA-binding transcription factor activity"/>
    <property type="evidence" value="ECO:0007669"/>
    <property type="project" value="InterPro"/>
</dbReference>
<comment type="caution">
    <text evidence="4">The sequence shown here is derived from an EMBL/GenBank/DDBJ whole genome shotgun (WGS) entry which is preliminary data.</text>
</comment>
<evidence type="ECO:0000256" key="1">
    <source>
        <dbReference type="SAM" id="MobiDB-lite"/>
    </source>
</evidence>
<reference evidence="4" key="1">
    <citation type="submission" date="2017-07" db="EMBL/GenBank/DDBJ databases">
        <authorList>
            <person name="Sun Z.S."/>
            <person name="Albrecht U."/>
            <person name="Echele G."/>
            <person name="Lee C.C."/>
        </authorList>
    </citation>
    <scope>NUCLEOTIDE SEQUENCE</scope>
    <source>
        <strain evidence="4">UFG-1</strain>
        <tissue evidence="4">Leaf</tissue>
    </source>
</reference>
<accession>A0A2G9HR59</accession>
<name>A0A2G9HR59_9LAMI</name>
<dbReference type="PANTHER" id="PTHR31499">
    <property type="entry name" value="MYB FAMILY TRANSCRIPTION FACTOR PHL11"/>
    <property type="match status" value="1"/>
</dbReference>
<feature type="domain" description="MYB-CC type transcription factor LHEQLE-containing" evidence="2">
    <location>
        <begin position="128"/>
        <end position="175"/>
    </location>
</feature>
<dbReference type="InterPro" id="IPR046955">
    <property type="entry name" value="PHR1-like"/>
</dbReference>
<dbReference type="Pfam" id="PF14379">
    <property type="entry name" value="Myb_CC_LHEQLE"/>
    <property type="match status" value="1"/>
</dbReference>
<gene>
    <name evidence="4" type="ORF">CDL12_07337</name>
    <name evidence="3" type="ORF">CDL12_29391</name>
</gene>
<dbReference type="STRING" id="429701.A0A2G9HR59"/>
<keyword evidence="5" id="KW-1185">Reference proteome</keyword>
<evidence type="ECO:0000313" key="3">
    <source>
        <dbReference type="EMBL" id="PIM98125.1"/>
    </source>
</evidence>
<proteinExistence type="predicted"/>